<dbReference type="SUPFAM" id="SSF102645">
    <property type="entry name" value="CoaB-like"/>
    <property type="match status" value="1"/>
</dbReference>
<sequence>MYDAVMENLYQVDAVVMTAAVADFRPSSSGIEKIKKE</sequence>
<reference evidence="3" key="1">
    <citation type="submission" date="2017-09" db="EMBL/GenBank/DDBJ databases">
        <title>Depth-based differentiation of microbial function through sediment-hosted aquifers and enrichment of novel symbionts in the deep terrestrial subsurface.</title>
        <authorList>
            <person name="Probst A.J."/>
            <person name="Ladd B."/>
            <person name="Jarett J.K."/>
            <person name="Geller-Mcgrath D.E."/>
            <person name="Sieber C.M.K."/>
            <person name="Emerson J.B."/>
            <person name="Anantharaman K."/>
            <person name="Thomas B.C."/>
            <person name="Malmstrom R."/>
            <person name="Stieglmeier M."/>
            <person name="Klingl A."/>
            <person name="Woyke T."/>
            <person name="Ryan C.M."/>
            <person name="Banfield J.F."/>
        </authorList>
    </citation>
    <scope>NUCLEOTIDE SEQUENCE [LARGE SCALE GENOMIC DNA]</scope>
</reference>
<feature type="domain" description="DNA/pantothenate metabolism flavoprotein C-terminal" evidence="1">
    <location>
        <begin position="1"/>
        <end position="37"/>
    </location>
</feature>
<dbReference type="Pfam" id="PF04127">
    <property type="entry name" value="DFP"/>
    <property type="match status" value="1"/>
</dbReference>
<dbReference type="EMBL" id="PFNG01000049">
    <property type="protein sequence ID" value="PIZ41632.1"/>
    <property type="molecule type" value="Genomic_DNA"/>
</dbReference>
<dbReference type="InterPro" id="IPR007085">
    <property type="entry name" value="DNA/pantothenate-metab_flavo_C"/>
</dbReference>
<feature type="non-terminal residue" evidence="2">
    <location>
        <position position="37"/>
    </location>
</feature>
<name>A0A2M7T9V3_9ACTN</name>
<dbReference type="Gene3D" id="3.40.50.10300">
    <property type="entry name" value="CoaB-like"/>
    <property type="match status" value="1"/>
</dbReference>
<dbReference type="InterPro" id="IPR035929">
    <property type="entry name" value="CoaB-like_sf"/>
</dbReference>
<dbReference type="AlphaFoldDB" id="A0A2M7T9V3"/>
<evidence type="ECO:0000313" key="3">
    <source>
        <dbReference type="Proteomes" id="UP000230956"/>
    </source>
</evidence>
<comment type="caution">
    <text evidence="2">The sequence shown here is derived from an EMBL/GenBank/DDBJ whole genome shotgun (WGS) entry which is preliminary data.</text>
</comment>
<accession>A0A2M7T9V3</accession>
<dbReference type="GO" id="GO:0015937">
    <property type="term" value="P:coenzyme A biosynthetic process"/>
    <property type="evidence" value="ECO:0007669"/>
    <property type="project" value="UniProtKB-ARBA"/>
</dbReference>
<organism evidence="2 3">
    <name type="scientific">Candidatus Aquicultor secundus</name>
    <dbReference type="NCBI Taxonomy" id="1973895"/>
    <lineage>
        <taxon>Bacteria</taxon>
        <taxon>Bacillati</taxon>
        <taxon>Actinomycetota</taxon>
        <taxon>Candidatus Aquicultoria</taxon>
        <taxon>Candidatus Aquicultorales</taxon>
        <taxon>Candidatus Aquicultoraceae</taxon>
        <taxon>Candidatus Aquicultor</taxon>
    </lineage>
</organism>
<protein>
    <recommendedName>
        <fullName evidence="1">DNA/pantothenate metabolism flavoprotein C-terminal domain-containing protein</fullName>
    </recommendedName>
</protein>
<evidence type="ECO:0000313" key="2">
    <source>
        <dbReference type="EMBL" id="PIZ41632.1"/>
    </source>
</evidence>
<proteinExistence type="predicted"/>
<dbReference type="Proteomes" id="UP000230956">
    <property type="component" value="Unassembled WGS sequence"/>
</dbReference>
<evidence type="ECO:0000259" key="1">
    <source>
        <dbReference type="Pfam" id="PF04127"/>
    </source>
</evidence>
<dbReference type="GO" id="GO:0003824">
    <property type="term" value="F:catalytic activity"/>
    <property type="evidence" value="ECO:0007669"/>
    <property type="project" value="UniProtKB-ARBA"/>
</dbReference>
<gene>
    <name evidence="2" type="ORF">COY37_02025</name>
</gene>